<proteinExistence type="predicted"/>
<keyword evidence="2" id="KW-0812">Transmembrane</keyword>
<feature type="transmembrane region" description="Helical" evidence="2">
    <location>
        <begin position="92"/>
        <end position="113"/>
    </location>
</feature>
<feature type="domain" description="CAAX prenyl protease 2/Lysostaphin resistance protein A-like" evidence="3">
    <location>
        <begin position="171"/>
        <end position="265"/>
    </location>
</feature>
<keyword evidence="5" id="KW-1185">Reference proteome</keyword>
<feature type="transmembrane region" description="Helical" evidence="2">
    <location>
        <begin position="206"/>
        <end position="224"/>
    </location>
</feature>
<protein>
    <submittedName>
        <fullName evidence="4">Membrane protease YdiL, CAAX protease family</fullName>
    </submittedName>
</protein>
<feature type="transmembrane region" description="Helical" evidence="2">
    <location>
        <begin position="167"/>
        <end position="185"/>
    </location>
</feature>
<feature type="transmembrane region" description="Helical" evidence="2">
    <location>
        <begin position="230"/>
        <end position="247"/>
    </location>
</feature>
<feature type="transmembrane region" description="Helical" evidence="2">
    <location>
        <begin position="48"/>
        <end position="72"/>
    </location>
</feature>
<feature type="transmembrane region" description="Helical" evidence="2">
    <location>
        <begin position="133"/>
        <end position="155"/>
    </location>
</feature>
<evidence type="ECO:0000259" key="3">
    <source>
        <dbReference type="Pfam" id="PF02517"/>
    </source>
</evidence>
<keyword evidence="2" id="KW-1133">Transmembrane helix</keyword>
<dbReference type="GO" id="GO:0006508">
    <property type="term" value="P:proteolysis"/>
    <property type="evidence" value="ECO:0007669"/>
    <property type="project" value="UniProtKB-KW"/>
</dbReference>
<keyword evidence="4" id="KW-0378">Hydrolase</keyword>
<evidence type="ECO:0000256" key="1">
    <source>
        <dbReference type="SAM" id="MobiDB-lite"/>
    </source>
</evidence>
<feature type="region of interest" description="Disordered" evidence="1">
    <location>
        <begin position="1"/>
        <end position="26"/>
    </location>
</feature>
<accession>A0A1G7BQX1</accession>
<sequence length="325" mass="34648">MPDSGTDLHAPPPAEHDTATSRVGEGVPPGVEYHRVLAGDQRRIGRGILAIALLLVGFFAISTAVVMGASWIEAQRGYTTPALGGSDYTPLYHLAAFGSITVLIPLSMLIQRWMYGVRGASLHSVVSRPRFDVLGRSLLVLVPVVLLVVVLHSWLAPAPQAPLAREAALGIFVISLLVVPLQGTAEEYGLRGLVFRIAASWGRGPRTALVLGLLVAASVFMVIHGASDPWLNLWYLVFALSNGIITWRTGGLEVAVVLHGAFNALSFAVAVVLGTDFTITGDREAGATNAAMLVPITVWIVIAAVVWLRTRRSGPARTPQPHTDR</sequence>
<name>A0A1G7BQX1_9ACTN</name>
<dbReference type="STRING" id="675864.SAMN04489747_3039"/>
<reference evidence="4 5" key="1">
    <citation type="submission" date="2016-10" db="EMBL/GenBank/DDBJ databases">
        <authorList>
            <person name="de Groot N.N."/>
        </authorList>
    </citation>
    <scope>NUCLEOTIDE SEQUENCE [LARGE SCALE GENOMIC DNA]</scope>
    <source>
        <strain evidence="4 5">MON 2.2</strain>
    </source>
</reference>
<keyword evidence="4" id="KW-0645">Protease</keyword>
<evidence type="ECO:0000313" key="5">
    <source>
        <dbReference type="Proteomes" id="UP000198546"/>
    </source>
</evidence>
<dbReference type="Pfam" id="PF02517">
    <property type="entry name" value="Rce1-like"/>
    <property type="match status" value="1"/>
</dbReference>
<evidence type="ECO:0000256" key="2">
    <source>
        <dbReference type="SAM" id="Phobius"/>
    </source>
</evidence>
<dbReference type="GO" id="GO:0080120">
    <property type="term" value="P:CAAX-box protein maturation"/>
    <property type="evidence" value="ECO:0007669"/>
    <property type="project" value="UniProtKB-ARBA"/>
</dbReference>
<keyword evidence="2" id="KW-0472">Membrane</keyword>
<feature type="transmembrane region" description="Helical" evidence="2">
    <location>
        <begin position="287"/>
        <end position="308"/>
    </location>
</feature>
<organism evidence="4 5">
    <name type="scientific">Auraticoccus monumenti</name>
    <dbReference type="NCBI Taxonomy" id="675864"/>
    <lineage>
        <taxon>Bacteria</taxon>
        <taxon>Bacillati</taxon>
        <taxon>Actinomycetota</taxon>
        <taxon>Actinomycetes</taxon>
        <taxon>Propionibacteriales</taxon>
        <taxon>Propionibacteriaceae</taxon>
        <taxon>Auraticoccus</taxon>
    </lineage>
</organism>
<dbReference type="GO" id="GO:0004175">
    <property type="term" value="F:endopeptidase activity"/>
    <property type="evidence" value="ECO:0007669"/>
    <property type="project" value="UniProtKB-ARBA"/>
</dbReference>
<dbReference type="RefSeq" id="WP_090594711.1">
    <property type="nucleotide sequence ID" value="NZ_LT629688.1"/>
</dbReference>
<dbReference type="OrthoDB" id="2680086at2"/>
<dbReference type="Proteomes" id="UP000198546">
    <property type="component" value="Chromosome i"/>
</dbReference>
<evidence type="ECO:0000313" key="4">
    <source>
        <dbReference type="EMBL" id="SDE29479.1"/>
    </source>
</evidence>
<dbReference type="InterPro" id="IPR003675">
    <property type="entry name" value="Rce1/LyrA-like_dom"/>
</dbReference>
<dbReference type="AlphaFoldDB" id="A0A1G7BQX1"/>
<feature type="transmembrane region" description="Helical" evidence="2">
    <location>
        <begin position="254"/>
        <end position="275"/>
    </location>
</feature>
<dbReference type="EMBL" id="LT629688">
    <property type="protein sequence ID" value="SDE29479.1"/>
    <property type="molecule type" value="Genomic_DNA"/>
</dbReference>
<gene>
    <name evidence="4" type="ORF">SAMN04489747_3039</name>
</gene>